<dbReference type="OrthoDB" id="9787933at2"/>
<dbReference type="InterPro" id="IPR050261">
    <property type="entry name" value="FrsA_esterase"/>
</dbReference>
<dbReference type="Gene3D" id="3.40.50.1820">
    <property type="entry name" value="alpha/beta hydrolase"/>
    <property type="match status" value="1"/>
</dbReference>
<organism evidence="2 3">
    <name type="scientific">Parvularcula marina</name>
    <dbReference type="NCBI Taxonomy" id="2292771"/>
    <lineage>
        <taxon>Bacteria</taxon>
        <taxon>Pseudomonadati</taxon>
        <taxon>Pseudomonadota</taxon>
        <taxon>Alphaproteobacteria</taxon>
        <taxon>Parvularculales</taxon>
        <taxon>Parvularculaceae</taxon>
        <taxon>Parvularcula</taxon>
    </lineage>
</organism>
<sequence>MTVTTKLVEYDLGGAPYDGFVAWDDEQSGPRPAVMICHAWGGRKEHEEIAAKRIAELGYVGFSADVFGKGRRGNTTEECQALITPLLEERDELRTRLLAALGQMKALDEVDVDRTAVSGYCFGGLCALDMGRINAPVLGVTAFHSLFGTTNEEGDDIKPKVIAFQGYEDPMAGTDDQRAFTDEMTARKADWQLHLYGGVKHAFTNQDANNPDLGLKYDMTAEARSWAAFENFLAELFD</sequence>
<dbReference type="InParanoid" id="A0A371RGP3"/>
<keyword evidence="3" id="KW-1185">Reference proteome</keyword>
<dbReference type="PANTHER" id="PTHR22946:SF0">
    <property type="entry name" value="DIENELACTONE HYDROLASE DOMAIN-CONTAINING PROTEIN"/>
    <property type="match status" value="1"/>
</dbReference>
<evidence type="ECO:0000313" key="3">
    <source>
        <dbReference type="Proteomes" id="UP000264589"/>
    </source>
</evidence>
<gene>
    <name evidence="2" type="ORF">DX908_04615</name>
</gene>
<feature type="domain" description="Dienelactone hydrolase" evidence="1">
    <location>
        <begin position="19"/>
        <end position="235"/>
    </location>
</feature>
<dbReference type="Proteomes" id="UP000264589">
    <property type="component" value="Unassembled WGS sequence"/>
</dbReference>
<name>A0A371RGP3_9PROT</name>
<dbReference type="InterPro" id="IPR029058">
    <property type="entry name" value="AB_hydrolase_fold"/>
</dbReference>
<dbReference type="EMBL" id="QUQO01000001">
    <property type="protein sequence ID" value="RFB04624.1"/>
    <property type="molecule type" value="Genomic_DNA"/>
</dbReference>
<comment type="caution">
    <text evidence="2">The sequence shown here is derived from an EMBL/GenBank/DDBJ whole genome shotgun (WGS) entry which is preliminary data.</text>
</comment>
<dbReference type="PANTHER" id="PTHR22946">
    <property type="entry name" value="DIENELACTONE HYDROLASE DOMAIN-CONTAINING PROTEIN-RELATED"/>
    <property type="match status" value="1"/>
</dbReference>
<proteinExistence type="predicted"/>
<dbReference type="RefSeq" id="WP_116391256.1">
    <property type="nucleotide sequence ID" value="NZ_QUQO01000001.1"/>
</dbReference>
<dbReference type="AlphaFoldDB" id="A0A371RGP3"/>
<accession>A0A371RGP3</accession>
<dbReference type="GO" id="GO:0016787">
    <property type="term" value="F:hydrolase activity"/>
    <property type="evidence" value="ECO:0007669"/>
    <property type="project" value="InterPro"/>
</dbReference>
<dbReference type="InterPro" id="IPR002925">
    <property type="entry name" value="Dienelactn_hydro"/>
</dbReference>
<dbReference type="Pfam" id="PF01738">
    <property type="entry name" value="DLH"/>
    <property type="match status" value="1"/>
</dbReference>
<dbReference type="SUPFAM" id="SSF53474">
    <property type="entry name" value="alpha/beta-Hydrolases"/>
    <property type="match status" value="1"/>
</dbReference>
<evidence type="ECO:0000313" key="2">
    <source>
        <dbReference type="EMBL" id="RFB04624.1"/>
    </source>
</evidence>
<evidence type="ECO:0000259" key="1">
    <source>
        <dbReference type="Pfam" id="PF01738"/>
    </source>
</evidence>
<protein>
    <recommendedName>
        <fullName evidence="1">Dienelactone hydrolase domain-containing protein</fullName>
    </recommendedName>
</protein>
<reference evidence="2 3" key="1">
    <citation type="submission" date="2018-08" db="EMBL/GenBank/DDBJ databases">
        <title>Parvularcula sp. SM1705, isolated from surface water of the South Sea China.</title>
        <authorList>
            <person name="Sun L."/>
        </authorList>
    </citation>
    <scope>NUCLEOTIDE SEQUENCE [LARGE SCALE GENOMIC DNA]</scope>
    <source>
        <strain evidence="2 3">SM1705</strain>
    </source>
</reference>